<accession>A0ABP9G959</accession>
<evidence type="ECO:0000313" key="5">
    <source>
        <dbReference type="Proteomes" id="UP001499993"/>
    </source>
</evidence>
<organism evidence="4 5">
    <name type="scientific">Streptomonospora halophila</name>
    <dbReference type="NCBI Taxonomy" id="427369"/>
    <lineage>
        <taxon>Bacteria</taxon>
        <taxon>Bacillati</taxon>
        <taxon>Actinomycetota</taxon>
        <taxon>Actinomycetes</taxon>
        <taxon>Streptosporangiales</taxon>
        <taxon>Nocardiopsidaceae</taxon>
        <taxon>Streptomonospora</taxon>
    </lineage>
</organism>
<dbReference type="CDD" id="cd01043">
    <property type="entry name" value="DPS"/>
    <property type="match status" value="1"/>
</dbReference>
<evidence type="ECO:0000313" key="4">
    <source>
        <dbReference type="EMBL" id="GAA4933667.1"/>
    </source>
</evidence>
<dbReference type="Pfam" id="PF00210">
    <property type="entry name" value="Ferritin"/>
    <property type="match status" value="1"/>
</dbReference>
<evidence type="ECO:0000256" key="1">
    <source>
        <dbReference type="ARBA" id="ARBA00009497"/>
    </source>
</evidence>
<reference evidence="5" key="1">
    <citation type="journal article" date="2019" name="Int. J. Syst. Evol. Microbiol.">
        <title>The Global Catalogue of Microorganisms (GCM) 10K type strain sequencing project: providing services to taxonomists for standard genome sequencing and annotation.</title>
        <authorList>
            <consortium name="The Broad Institute Genomics Platform"/>
            <consortium name="The Broad Institute Genome Sequencing Center for Infectious Disease"/>
            <person name="Wu L."/>
            <person name="Ma J."/>
        </authorList>
    </citation>
    <scope>NUCLEOTIDE SEQUENCE [LARGE SCALE GENOMIC DNA]</scope>
    <source>
        <strain evidence="5">JCM 18123</strain>
    </source>
</reference>
<keyword evidence="5" id="KW-1185">Reference proteome</keyword>
<comment type="similarity">
    <text evidence="1 2">Belongs to the Dps family.</text>
</comment>
<dbReference type="PIRSF" id="PIRSF005900">
    <property type="entry name" value="Dps"/>
    <property type="match status" value="1"/>
</dbReference>
<comment type="caution">
    <text evidence="4">The sequence shown here is derived from an EMBL/GenBank/DDBJ whole genome shotgun (WGS) entry which is preliminary data.</text>
</comment>
<dbReference type="EMBL" id="BAABIK010000005">
    <property type="protein sequence ID" value="GAA4933667.1"/>
    <property type="molecule type" value="Genomic_DNA"/>
</dbReference>
<name>A0ABP9G959_9ACTN</name>
<evidence type="ECO:0000259" key="3">
    <source>
        <dbReference type="Pfam" id="PF00210"/>
    </source>
</evidence>
<feature type="domain" description="Ferritin/DPS" evidence="3">
    <location>
        <begin position="21"/>
        <end position="157"/>
    </location>
</feature>
<evidence type="ECO:0000256" key="2">
    <source>
        <dbReference type="RuleBase" id="RU003875"/>
    </source>
</evidence>
<proteinExistence type="inferred from homology"/>
<dbReference type="PRINTS" id="PR01346">
    <property type="entry name" value="HELNAPAPROT"/>
</dbReference>
<dbReference type="PANTHER" id="PTHR42932:SF2">
    <property type="entry name" value="DNA PROTECTION DURING STARVATION PROTEIN 1"/>
    <property type="match status" value="1"/>
</dbReference>
<dbReference type="PROSITE" id="PS00818">
    <property type="entry name" value="DPS_1"/>
    <property type="match status" value="1"/>
</dbReference>
<dbReference type="PANTHER" id="PTHR42932">
    <property type="entry name" value="GENERAL STRESS PROTEIN 20U"/>
    <property type="match status" value="1"/>
</dbReference>
<dbReference type="Gene3D" id="1.20.1260.10">
    <property type="match status" value="1"/>
</dbReference>
<dbReference type="InterPro" id="IPR012347">
    <property type="entry name" value="Ferritin-like"/>
</dbReference>
<dbReference type="Proteomes" id="UP001499993">
    <property type="component" value="Unassembled WGS sequence"/>
</dbReference>
<protein>
    <submittedName>
        <fullName evidence="4">DNA starvation/stationary phase protection protein</fullName>
    </submittedName>
</protein>
<gene>
    <name evidence="4" type="ORF">GCM10023224_12570</name>
</gene>
<dbReference type="InterPro" id="IPR009078">
    <property type="entry name" value="Ferritin-like_SF"/>
</dbReference>
<dbReference type="InterPro" id="IPR008331">
    <property type="entry name" value="Ferritin_DPS_dom"/>
</dbReference>
<sequence>MIAMTKIHGPLDDGARKTTGEALQTAVVDLIDLSLTAKQCHWNVTGRSFRSVHLQLDELVDVARKHTDVLAERAVAIGVNPDGRSSKVAGDSKVPQADPGYLQDDKVIALITDVLNGLVARFRERVDATAEADPVSQDQLIAASEELEQQHWMFEAMR</sequence>
<dbReference type="InterPro" id="IPR002177">
    <property type="entry name" value="DPS_DNA-bd"/>
</dbReference>
<dbReference type="SUPFAM" id="SSF47240">
    <property type="entry name" value="Ferritin-like"/>
    <property type="match status" value="1"/>
</dbReference>
<dbReference type="InterPro" id="IPR023188">
    <property type="entry name" value="DPS_DNA-bd_CS"/>
</dbReference>